<proteinExistence type="inferred from homology"/>
<comment type="caution">
    <text evidence="11">The sequence shown here is derived from an EMBL/GenBank/DDBJ whole genome shotgun (WGS) entry which is preliminary data.</text>
</comment>
<evidence type="ECO:0000256" key="3">
    <source>
        <dbReference type="ARBA" id="ARBA00023224"/>
    </source>
</evidence>
<keyword evidence="7" id="KW-0472">Membrane</keyword>
<dbReference type="PANTHER" id="PTHR32089">
    <property type="entry name" value="METHYL-ACCEPTING CHEMOTAXIS PROTEIN MCPB"/>
    <property type="match status" value="1"/>
</dbReference>
<name>A0ABY1PLG0_9HYPH</name>
<evidence type="ECO:0000256" key="5">
    <source>
        <dbReference type="PROSITE-ProRule" id="PRU00284"/>
    </source>
</evidence>
<dbReference type="SMART" id="SM00283">
    <property type="entry name" value="MA"/>
    <property type="match status" value="1"/>
</dbReference>
<keyword evidence="3 5" id="KW-0807">Transducer</keyword>
<keyword evidence="7" id="KW-1133">Transmembrane helix</keyword>
<feature type="domain" description="Methyl-accepting transducer" evidence="8">
    <location>
        <begin position="533"/>
        <end position="794"/>
    </location>
</feature>
<dbReference type="Pfam" id="PF00672">
    <property type="entry name" value="HAMP"/>
    <property type="match status" value="1"/>
</dbReference>
<keyword evidence="6" id="KW-0175">Coiled coil</keyword>
<dbReference type="SUPFAM" id="SSF58104">
    <property type="entry name" value="Methyl-accepting chemotaxis protein (MCP) signaling domain"/>
    <property type="match status" value="1"/>
</dbReference>
<evidence type="ECO:0000259" key="10">
    <source>
        <dbReference type="PROSITE" id="PS50885"/>
    </source>
</evidence>
<dbReference type="PROSITE" id="PS50111">
    <property type="entry name" value="CHEMOTAXIS_TRANSDUC_2"/>
    <property type="match status" value="1"/>
</dbReference>
<comment type="similarity">
    <text evidence="4">Belongs to the methyl-accepting chemotaxis (MCP) protein family.</text>
</comment>
<accession>A0ABY1PLG0</accession>
<dbReference type="RefSeq" id="WP_155192266.1">
    <property type="nucleotide sequence ID" value="NZ_BAAAEA010000005.1"/>
</dbReference>
<dbReference type="Proteomes" id="UP001157914">
    <property type="component" value="Unassembled WGS sequence"/>
</dbReference>
<evidence type="ECO:0000259" key="8">
    <source>
        <dbReference type="PROSITE" id="PS50111"/>
    </source>
</evidence>
<evidence type="ECO:0000256" key="4">
    <source>
        <dbReference type="ARBA" id="ARBA00029447"/>
    </source>
</evidence>
<dbReference type="PRINTS" id="PR00260">
    <property type="entry name" value="CHEMTRNSDUCR"/>
</dbReference>
<feature type="domain" description="T-SNARE coiled-coil homology" evidence="9">
    <location>
        <begin position="710"/>
        <end position="772"/>
    </location>
</feature>
<dbReference type="SMART" id="SM00304">
    <property type="entry name" value="HAMP"/>
    <property type="match status" value="2"/>
</dbReference>
<dbReference type="PANTHER" id="PTHR32089:SF112">
    <property type="entry name" value="LYSOZYME-LIKE PROTEIN-RELATED"/>
    <property type="match status" value="1"/>
</dbReference>
<feature type="coiled-coil region" evidence="6">
    <location>
        <begin position="391"/>
        <end position="425"/>
    </location>
</feature>
<feature type="domain" description="HAMP" evidence="10">
    <location>
        <begin position="465"/>
        <end position="518"/>
    </location>
</feature>
<dbReference type="PROSITE" id="PS50192">
    <property type="entry name" value="T_SNARE"/>
    <property type="match status" value="1"/>
</dbReference>
<evidence type="ECO:0000256" key="6">
    <source>
        <dbReference type="SAM" id="Coils"/>
    </source>
</evidence>
<dbReference type="InterPro" id="IPR003660">
    <property type="entry name" value="HAMP_dom"/>
</dbReference>
<gene>
    <name evidence="11" type="ORF">SAMN06265374_4304</name>
</gene>
<evidence type="ECO:0000313" key="12">
    <source>
        <dbReference type="Proteomes" id="UP001157914"/>
    </source>
</evidence>
<dbReference type="EMBL" id="FXTT01000007">
    <property type="protein sequence ID" value="SMP36769.1"/>
    <property type="molecule type" value="Genomic_DNA"/>
</dbReference>
<comment type="subcellular location">
    <subcellularLocation>
        <location evidence="1">Cell inner membrane</location>
        <topology evidence="1">Multi-pass membrane protein</topology>
    </subcellularLocation>
</comment>
<organism evidence="11 12">
    <name type="scientific">Roseibium denhamense</name>
    <dbReference type="NCBI Taxonomy" id="76305"/>
    <lineage>
        <taxon>Bacteria</taxon>
        <taxon>Pseudomonadati</taxon>
        <taxon>Pseudomonadota</taxon>
        <taxon>Alphaproteobacteria</taxon>
        <taxon>Hyphomicrobiales</taxon>
        <taxon>Stappiaceae</taxon>
        <taxon>Roseibium</taxon>
    </lineage>
</organism>
<keyword evidence="2" id="KW-1003">Cell membrane</keyword>
<dbReference type="Gene3D" id="1.10.287.950">
    <property type="entry name" value="Methyl-accepting chemotaxis protein"/>
    <property type="match status" value="1"/>
</dbReference>
<sequence>MNTISRVFTNFKFATKVWGGFGAVLALTLIVGGMAAWAISGLSARTAVSDAASSAMTTLQQVSVSREAYLKQKAPGLAASTVEEIDNLKSRLESLKAALSDPSVAAQVDDVISVTEEFETAFIAVTRQTENQNQQVAEVNAASAELSGLTELIGREVSDAQAKSAERAAAAQKQQEAARALQRQAQAVQEAALRLDPRFGPGGEYKKKDLTDEVMAEINNDIQQMVDSAAALKTAELPTLKAEEALALAAMAVNMQTALPDLLGETNLFNRAGKKKTVADLIVGLKDGSLNARFAGYEALSQELDGANKAQEELSKMATVSQQAIILANATAAIKTDSLAAVSGQADISMPEVHSQLETLTSVADTLAGFSGVLPAAADSISAMPAAITQFDTAFEQIIAMQSEMETLERRLDDLSRGVSAQISEIASNQLRLAREAGQAALILIAGIIALSILAVAALAFVLNLAITRPIKTLTGVMGELADGNNQVDIPGADRGDEIGEMSRTVMVFRTNSQERARLRAEREQEDAANRTRQERTDHLIRDFRDAARNMLASVGQTAEDLDGTAKSLTEIAGNSSAQASDTKNASTVASENVSMVASAAEELAASISEISNQVERTAEVVGRATEGTRMTNEKVAGLAESAGKIGEVVTLIQAIAEQTNLLALNATIEAARAGEAGKGFAVVAAEVKELATQTSKATEEISAQISAIQSATQDSVSAIEDITRTMDEVNSYTNAIASAVAQQGSATTEISQNVQQAAEGTGIVTRNMSGLSSAVDQTASSADDVVRAAGELSTRTDQLRTEVDRFLDSVAAA</sequence>
<evidence type="ECO:0000313" key="11">
    <source>
        <dbReference type="EMBL" id="SMP36769.1"/>
    </source>
</evidence>
<feature type="transmembrane region" description="Helical" evidence="7">
    <location>
        <begin position="440"/>
        <end position="463"/>
    </location>
</feature>
<dbReference type="InterPro" id="IPR004090">
    <property type="entry name" value="Chemotax_Me-accpt_rcpt"/>
</dbReference>
<keyword evidence="2" id="KW-0997">Cell inner membrane</keyword>
<feature type="transmembrane region" description="Helical" evidence="7">
    <location>
        <begin position="20"/>
        <end position="39"/>
    </location>
</feature>
<dbReference type="Gene3D" id="1.10.8.500">
    <property type="entry name" value="HAMP domain in histidine kinase"/>
    <property type="match status" value="1"/>
</dbReference>
<evidence type="ECO:0000256" key="7">
    <source>
        <dbReference type="SAM" id="Phobius"/>
    </source>
</evidence>
<reference evidence="11 12" key="1">
    <citation type="submission" date="2017-05" db="EMBL/GenBank/DDBJ databases">
        <authorList>
            <person name="Varghese N."/>
            <person name="Submissions S."/>
        </authorList>
    </citation>
    <scope>NUCLEOTIDE SEQUENCE [LARGE SCALE GENOMIC DNA]</scope>
    <source>
        <strain evidence="11 12">DSM 15949</strain>
    </source>
</reference>
<dbReference type="InterPro" id="IPR004089">
    <property type="entry name" value="MCPsignal_dom"/>
</dbReference>
<evidence type="ECO:0000256" key="2">
    <source>
        <dbReference type="ARBA" id="ARBA00022519"/>
    </source>
</evidence>
<dbReference type="PROSITE" id="PS50885">
    <property type="entry name" value="HAMP"/>
    <property type="match status" value="1"/>
</dbReference>
<keyword evidence="7" id="KW-0812">Transmembrane</keyword>
<dbReference type="InterPro" id="IPR000727">
    <property type="entry name" value="T_SNARE_dom"/>
</dbReference>
<dbReference type="Pfam" id="PF00015">
    <property type="entry name" value="MCPsignal"/>
    <property type="match status" value="1"/>
</dbReference>
<protein>
    <submittedName>
        <fullName evidence="11">Methyl-accepting chemotaxis protein</fullName>
    </submittedName>
</protein>
<dbReference type="CDD" id="cd06225">
    <property type="entry name" value="HAMP"/>
    <property type="match status" value="1"/>
</dbReference>
<evidence type="ECO:0000259" key="9">
    <source>
        <dbReference type="PROSITE" id="PS50192"/>
    </source>
</evidence>
<keyword evidence="12" id="KW-1185">Reference proteome</keyword>
<evidence type="ECO:0000256" key="1">
    <source>
        <dbReference type="ARBA" id="ARBA00004429"/>
    </source>
</evidence>